<gene>
    <name evidence="1" type="ordered locus">Psed_1131</name>
</gene>
<keyword evidence="2" id="KW-1185">Reference proteome</keyword>
<dbReference type="KEGG" id="pdx:Psed_1131"/>
<evidence type="ECO:0000313" key="1">
    <source>
        <dbReference type="EMBL" id="AEA23382.1"/>
    </source>
</evidence>
<protein>
    <submittedName>
        <fullName evidence="1">Uncharacterized protein</fullName>
    </submittedName>
</protein>
<proteinExistence type="predicted"/>
<dbReference type="AlphaFoldDB" id="F4CSH7"/>
<dbReference type="EMBL" id="CP002593">
    <property type="protein sequence ID" value="AEA23382.1"/>
    <property type="molecule type" value="Genomic_DNA"/>
</dbReference>
<reference evidence="1 2" key="1">
    <citation type="journal article" date="2011" name="J. Bacteriol.">
        <title>Genome sequence of the 1,4-dioxane-degrading Pseudonocardia dioxanivorans strain CB1190.</title>
        <authorList>
            <person name="Sales C.M."/>
            <person name="Mahendra S."/>
            <person name="Grostern A."/>
            <person name="Parales R.E."/>
            <person name="Goodwin L.A."/>
            <person name="Woyke T."/>
            <person name="Nolan M."/>
            <person name="Lapidus A."/>
            <person name="Chertkov O."/>
            <person name="Ovchinnikova G."/>
            <person name="Sczyrba A."/>
            <person name="Alvarez-Cohen L."/>
        </authorList>
    </citation>
    <scope>NUCLEOTIDE SEQUENCE [LARGE SCALE GENOMIC DNA]</scope>
    <source>
        <strain evidence="2">ATCC 55486 / DSM 44775 / JCM 13855 / CB1190</strain>
    </source>
</reference>
<dbReference type="HOGENOM" id="CLU_2809321_0_0_11"/>
<dbReference type="STRING" id="675635.Psed_1131"/>
<evidence type="ECO:0000313" key="2">
    <source>
        <dbReference type="Proteomes" id="UP000007809"/>
    </source>
</evidence>
<dbReference type="Proteomes" id="UP000007809">
    <property type="component" value="Chromosome"/>
</dbReference>
<accession>F4CSH7</accession>
<sequence>MITQNHYPDGLTEVVIDALLIETGAALPVRRATRSRVSRARRDGRAAVIPLPVRRVGTFVPAGGEAA</sequence>
<name>F4CSH7_PSEUX</name>
<organism evidence="1 2">
    <name type="scientific">Pseudonocardia dioxanivorans (strain ATCC 55486 / DSM 44775 / JCM 13855 / CB1190)</name>
    <dbReference type="NCBI Taxonomy" id="675635"/>
    <lineage>
        <taxon>Bacteria</taxon>
        <taxon>Bacillati</taxon>
        <taxon>Actinomycetota</taxon>
        <taxon>Actinomycetes</taxon>
        <taxon>Pseudonocardiales</taxon>
        <taxon>Pseudonocardiaceae</taxon>
        <taxon>Pseudonocardia</taxon>
    </lineage>
</organism>